<evidence type="ECO:0000256" key="7">
    <source>
        <dbReference type="SAM" id="MobiDB-lite"/>
    </source>
</evidence>
<keyword evidence="4" id="KW-0238">DNA-binding</keyword>
<comment type="subunit">
    <text evidence="1">Self-associates forming complexes of several hundred monomers.</text>
</comment>
<feature type="region of interest" description="Disordered" evidence="7">
    <location>
        <begin position="162"/>
        <end position="209"/>
    </location>
</feature>
<dbReference type="InterPro" id="IPR028002">
    <property type="entry name" value="Myb_DNA-bind_5"/>
</dbReference>
<dbReference type="PhylomeDB" id="Q17IR4"/>
<feature type="region of interest" description="Disordered" evidence="7">
    <location>
        <begin position="127"/>
        <end position="146"/>
    </location>
</feature>
<evidence type="ECO:0000256" key="4">
    <source>
        <dbReference type="ARBA" id="ARBA00023125"/>
    </source>
</evidence>
<dbReference type="eggNOG" id="ENOG502SEZZ">
    <property type="taxonomic scope" value="Eukaryota"/>
</dbReference>
<gene>
    <name evidence="9" type="ORF">AaeL_AAEL002264</name>
</gene>
<proteinExistence type="predicted"/>
<dbReference type="EMBL" id="CH477237">
    <property type="protein sequence ID" value="EAT46573.1"/>
    <property type="molecule type" value="Genomic_DNA"/>
</dbReference>
<keyword evidence="3" id="KW-0805">Transcription regulation</keyword>
<evidence type="ECO:0000256" key="5">
    <source>
        <dbReference type="ARBA" id="ARBA00023163"/>
    </source>
</evidence>
<dbReference type="Pfam" id="PF13873">
    <property type="entry name" value="Myb_DNA-bind_5"/>
    <property type="match status" value="1"/>
</dbReference>
<dbReference type="PANTHER" id="PTHR23098">
    <property type="entry name" value="AGAP001331-PA-RELATED"/>
    <property type="match status" value="1"/>
</dbReference>
<evidence type="ECO:0000313" key="9">
    <source>
        <dbReference type="EMBL" id="EAT46573.1"/>
    </source>
</evidence>
<dbReference type="GO" id="GO:0005634">
    <property type="term" value="C:nucleus"/>
    <property type="evidence" value="ECO:0007669"/>
    <property type="project" value="TreeGrafter"/>
</dbReference>
<dbReference type="OrthoDB" id="7762774at2759"/>
<feature type="compositionally biased region" description="Polar residues" evidence="7">
    <location>
        <begin position="136"/>
        <end position="146"/>
    </location>
</feature>
<dbReference type="VEuPathDB" id="VectorBase:AAEL002264"/>
<dbReference type="PaxDb" id="7159-AAEL002264-PA"/>
<feature type="compositionally biased region" description="Polar residues" evidence="7">
    <location>
        <begin position="180"/>
        <end position="195"/>
    </location>
</feature>
<reference evidence="9" key="2">
    <citation type="journal article" date="2007" name="Science">
        <title>Genome sequence of Aedes aegypti, a major arbovirus vector.</title>
        <authorList>
            <person name="Nene V."/>
            <person name="Wortman J.R."/>
            <person name="Lawson D."/>
            <person name="Haas B."/>
            <person name="Kodira C."/>
            <person name="Tu Z.J."/>
            <person name="Loftus B."/>
            <person name="Xi Z."/>
            <person name="Megy K."/>
            <person name="Grabherr M."/>
            <person name="Ren Q."/>
            <person name="Zdobnov E.M."/>
            <person name="Lobo N.F."/>
            <person name="Campbell K.S."/>
            <person name="Brown S.E."/>
            <person name="Bonaldo M.F."/>
            <person name="Zhu J."/>
            <person name="Sinkins S.P."/>
            <person name="Hogenkamp D.G."/>
            <person name="Amedeo P."/>
            <person name="Arensburger P."/>
            <person name="Atkinson P.W."/>
            <person name="Bidwell S."/>
            <person name="Biedler J."/>
            <person name="Birney E."/>
            <person name="Bruggner R.V."/>
            <person name="Costas J."/>
            <person name="Coy M.R."/>
            <person name="Crabtree J."/>
            <person name="Crawford M."/>
            <person name="Debruyn B."/>
            <person name="Decaprio D."/>
            <person name="Eiglmeier K."/>
            <person name="Eisenstadt E."/>
            <person name="El-Dorry H."/>
            <person name="Gelbart W.M."/>
            <person name="Gomes S.L."/>
            <person name="Hammond M."/>
            <person name="Hannick L.I."/>
            <person name="Hogan J.R."/>
            <person name="Holmes M.H."/>
            <person name="Jaffe D."/>
            <person name="Johnston J.S."/>
            <person name="Kennedy R.C."/>
            <person name="Koo H."/>
            <person name="Kravitz S."/>
            <person name="Kriventseva E.V."/>
            <person name="Kulp D."/>
            <person name="Labutti K."/>
            <person name="Lee E."/>
            <person name="Li S."/>
            <person name="Lovin D.D."/>
            <person name="Mao C."/>
            <person name="Mauceli E."/>
            <person name="Menck C.F."/>
            <person name="Miller J.R."/>
            <person name="Montgomery P."/>
            <person name="Mori A."/>
            <person name="Nascimento A.L."/>
            <person name="Naveira H.F."/>
            <person name="Nusbaum C."/>
            <person name="O'leary S."/>
            <person name="Orvis J."/>
            <person name="Pertea M."/>
            <person name="Quesneville H."/>
            <person name="Reidenbach K.R."/>
            <person name="Rogers Y.H."/>
            <person name="Roth C.W."/>
            <person name="Schneider J.R."/>
            <person name="Schatz M."/>
            <person name="Shumway M."/>
            <person name="Stanke M."/>
            <person name="Stinson E.O."/>
            <person name="Tubio J.M."/>
            <person name="Vanzee J.P."/>
            <person name="Verjovski-Almeida S."/>
            <person name="Werner D."/>
            <person name="White O."/>
            <person name="Wyder S."/>
            <person name="Zeng Q."/>
            <person name="Zhao Q."/>
            <person name="Zhao Y."/>
            <person name="Hill C.A."/>
            <person name="Raikhel A.S."/>
            <person name="Soares M.B."/>
            <person name="Knudson D.L."/>
            <person name="Lee N.H."/>
            <person name="Galagan J."/>
            <person name="Salzberg S.L."/>
            <person name="Paulsen I.T."/>
            <person name="Dimopoulos G."/>
            <person name="Collins F.H."/>
            <person name="Birren B."/>
            <person name="Fraser-Liggett C.M."/>
            <person name="Severson D.W."/>
        </authorList>
    </citation>
    <scope>NUCLEOTIDE SEQUENCE [LARGE SCALE GENOMIC DNA]</scope>
    <source>
        <strain evidence="9">Liverpool</strain>
    </source>
</reference>
<reference evidence="9" key="1">
    <citation type="submission" date="2005-10" db="EMBL/GenBank/DDBJ databases">
        <authorList>
            <person name="Loftus B.J."/>
            <person name="Nene V.M."/>
            <person name="Hannick L.I."/>
            <person name="Bidwell S."/>
            <person name="Haas B."/>
            <person name="Amedeo P."/>
            <person name="Orvis J."/>
            <person name="Wortman J.R."/>
            <person name="White O.R."/>
            <person name="Salzberg S."/>
            <person name="Shumway M."/>
            <person name="Koo H."/>
            <person name="Zhao Y."/>
            <person name="Holmes M."/>
            <person name="Miller J."/>
            <person name="Schatz M."/>
            <person name="Pop M."/>
            <person name="Pai G."/>
            <person name="Utterback T."/>
            <person name="Rogers Y.-H."/>
            <person name="Kravitz S."/>
            <person name="Fraser C.M."/>
        </authorList>
    </citation>
    <scope>NUCLEOTIDE SEQUENCE</scope>
    <source>
        <strain evidence="9">Liverpool</strain>
    </source>
</reference>
<name>Q17IR4_AEDAE</name>
<feature type="compositionally biased region" description="Acidic residues" evidence="7">
    <location>
        <begin position="162"/>
        <end position="179"/>
    </location>
</feature>
<evidence type="ECO:0000256" key="3">
    <source>
        <dbReference type="ARBA" id="ARBA00023015"/>
    </source>
</evidence>
<evidence type="ECO:0000256" key="6">
    <source>
        <dbReference type="ARBA" id="ARBA00025466"/>
    </source>
</evidence>
<keyword evidence="5" id="KW-0804">Transcription</keyword>
<dbReference type="PANTHER" id="PTHR23098:SF16">
    <property type="entry name" value="REGULATORY PROTEIN ZESTE"/>
    <property type="match status" value="1"/>
</dbReference>
<accession>Q17IR4</accession>
<comment type="function">
    <text evidence="6">Involved in transvection phenomena (= synapsis-dependent gene expression), where the synaptic pairing of chromosomes carrying genes with which zeste interacts influences the expression of these genes. Zeste binds to DNA and stimulates transcription from a nearby promoter.</text>
</comment>
<dbReference type="HOGENOM" id="CLU_970482_0_0_1"/>
<sequence>MEVKRVRVTNRKQFQLLVDQMEAHPAVAKGLKFCVESGYRNEAAYNGVWKNIATELNSMGPPIRSPKEWQKVWTDFKLKIKNKLVHNKREANATGGGPNKMKVLSPIEEAVAKLLSLDKTVNHSGSTFGLPRHVTSPINQPGSPLLSSTRQQLVIDEANLLEEEDLPELDEPSDEEVETVENTSTHRSTERTTNTKQRKRQDKSNQDLRNELLVEQTKLMKKIAENSTECARYARKMYKLREEEFKHQREHSLRKENDRKEELEFKMELLKYKQRKLDLLERRERKH</sequence>
<dbReference type="STRING" id="7159.Q17IR4"/>
<feature type="domain" description="Myb/SANT-like DNA-binding" evidence="8">
    <location>
        <begin position="13"/>
        <end position="85"/>
    </location>
</feature>
<dbReference type="AlphaFoldDB" id="Q17IR4"/>
<reference evidence="9" key="3">
    <citation type="submission" date="2012-09" db="EMBL/GenBank/DDBJ databases">
        <authorList>
            <consortium name="VectorBase"/>
        </authorList>
    </citation>
    <scope>NUCLEOTIDE SEQUENCE</scope>
    <source>
        <strain evidence="9">Liverpool</strain>
    </source>
</reference>
<dbReference type="GO" id="GO:0003677">
    <property type="term" value="F:DNA binding"/>
    <property type="evidence" value="ECO:0007669"/>
    <property type="project" value="UniProtKB-KW"/>
</dbReference>
<evidence type="ECO:0000256" key="2">
    <source>
        <dbReference type="ARBA" id="ARBA00016807"/>
    </source>
</evidence>
<dbReference type="KEGG" id="aag:5574104"/>
<evidence type="ECO:0000313" key="10">
    <source>
        <dbReference type="Proteomes" id="UP000682892"/>
    </source>
</evidence>
<evidence type="ECO:0000256" key="1">
    <source>
        <dbReference type="ARBA" id="ARBA00011764"/>
    </source>
</evidence>
<evidence type="ECO:0000259" key="8">
    <source>
        <dbReference type="Pfam" id="PF13873"/>
    </source>
</evidence>
<protein>
    <recommendedName>
        <fullName evidence="2">Regulatory protein zeste</fullName>
    </recommendedName>
</protein>
<dbReference type="Proteomes" id="UP000682892">
    <property type="component" value="Unassembled WGS sequence"/>
</dbReference>
<organism evidence="9 10">
    <name type="scientific">Aedes aegypti</name>
    <name type="common">Yellowfever mosquito</name>
    <name type="synonym">Culex aegypti</name>
    <dbReference type="NCBI Taxonomy" id="7159"/>
    <lineage>
        <taxon>Eukaryota</taxon>
        <taxon>Metazoa</taxon>
        <taxon>Ecdysozoa</taxon>
        <taxon>Arthropoda</taxon>
        <taxon>Hexapoda</taxon>
        <taxon>Insecta</taxon>
        <taxon>Pterygota</taxon>
        <taxon>Neoptera</taxon>
        <taxon>Endopterygota</taxon>
        <taxon>Diptera</taxon>
        <taxon>Nematocera</taxon>
        <taxon>Culicoidea</taxon>
        <taxon>Culicidae</taxon>
        <taxon>Culicinae</taxon>
        <taxon>Aedini</taxon>
        <taxon>Aedes</taxon>
        <taxon>Stegomyia</taxon>
    </lineage>
</organism>
<dbReference type="OMA" id="HNKREAN"/>